<reference evidence="2 3" key="1">
    <citation type="submission" date="2024-04" db="EMBL/GenBank/DDBJ databases">
        <title>Tritrichomonas musculus Genome.</title>
        <authorList>
            <person name="Alves-Ferreira E."/>
            <person name="Grigg M."/>
            <person name="Lorenzi H."/>
            <person name="Galac M."/>
        </authorList>
    </citation>
    <scope>NUCLEOTIDE SEQUENCE [LARGE SCALE GENOMIC DNA]</scope>
    <source>
        <strain evidence="2 3">EAF2021</strain>
    </source>
</reference>
<proteinExistence type="predicted"/>
<keyword evidence="1" id="KW-0175">Coiled coil</keyword>
<feature type="coiled-coil region" evidence="1">
    <location>
        <begin position="371"/>
        <end position="422"/>
    </location>
</feature>
<accession>A0ABR2KEM0</accession>
<evidence type="ECO:0000313" key="2">
    <source>
        <dbReference type="EMBL" id="KAK8889519.1"/>
    </source>
</evidence>
<sequence length="427" mass="49938">MWWKRFLESDEALSILPEDKLYQINKSAKNQLTKMQDRESSLQNQINDVSFEICKVLSTDNELDISKGYMSKSAEEIRLEELKTTFNNLQYESELIEEEILTQETMLYHLTFAKQKNISNLQLKKLVSMLTSYACLTEDINERDSCVLCLDLLSGNTKILKMKINQNNIFFLRKSKDLTFQLNDLIAKSADIVKQIHQLQEHLEDTLHKSDLIGPLLPRIKAQLKLELKEFGDTKSRLISTKKTVETLISQRDDLQNDCSTLSAQFLMKPVDGGLTKEENQEKINLKQKYMNLDILRNQLIQKHQLMESQLNGRTDLIKEMDDETNELEKQSKILKNAIEEQKWKFQKLKEANVSFDDFQSVYNSSKRMGLEDLEATLLQKEEHLKLIERRKQNMKIKTEKLIEQEGKYDDQIKNLKELLEAAEFAD</sequence>
<evidence type="ECO:0000256" key="1">
    <source>
        <dbReference type="SAM" id="Coils"/>
    </source>
</evidence>
<protein>
    <submittedName>
        <fullName evidence="2">Uncharacterized protein</fullName>
    </submittedName>
</protein>
<feature type="coiled-coil region" evidence="1">
    <location>
        <begin position="318"/>
        <end position="345"/>
    </location>
</feature>
<organism evidence="2 3">
    <name type="scientific">Tritrichomonas musculus</name>
    <dbReference type="NCBI Taxonomy" id="1915356"/>
    <lineage>
        <taxon>Eukaryota</taxon>
        <taxon>Metamonada</taxon>
        <taxon>Parabasalia</taxon>
        <taxon>Tritrichomonadida</taxon>
        <taxon>Tritrichomonadidae</taxon>
        <taxon>Tritrichomonas</taxon>
    </lineage>
</organism>
<feature type="coiled-coil region" evidence="1">
    <location>
        <begin position="72"/>
        <end position="99"/>
    </location>
</feature>
<gene>
    <name evidence="2" type="ORF">M9Y10_034268</name>
</gene>
<dbReference type="Proteomes" id="UP001470230">
    <property type="component" value="Unassembled WGS sequence"/>
</dbReference>
<dbReference type="EMBL" id="JAPFFF010000005">
    <property type="protein sequence ID" value="KAK8889519.1"/>
    <property type="molecule type" value="Genomic_DNA"/>
</dbReference>
<name>A0ABR2KEM0_9EUKA</name>
<keyword evidence="3" id="KW-1185">Reference proteome</keyword>
<comment type="caution">
    <text evidence="2">The sequence shown here is derived from an EMBL/GenBank/DDBJ whole genome shotgun (WGS) entry which is preliminary data.</text>
</comment>
<evidence type="ECO:0000313" key="3">
    <source>
        <dbReference type="Proteomes" id="UP001470230"/>
    </source>
</evidence>